<proteinExistence type="predicted"/>
<evidence type="ECO:0000313" key="4">
    <source>
        <dbReference type="EMBL" id="AYJ38258.1"/>
    </source>
</evidence>
<dbReference type="RefSeq" id="WP_021732339.1">
    <property type="nucleotide sequence ID" value="NZ_AVAI01000144.1"/>
</dbReference>
<keyword evidence="1 5" id="KW-0808">Transferase</keyword>
<evidence type="ECO:0000259" key="2">
    <source>
        <dbReference type="Pfam" id="PF00534"/>
    </source>
</evidence>
<feature type="domain" description="Glycosyl transferase family 1" evidence="2">
    <location>
        <begin position="153"/>
        <end position="303"/>
    </location>
</feature>
<sequence>MLDITMFSKADSVKGQGVGSAYLELMRLLRTHWQDEFNIKVNRYGHAAISHYHTVNPMFYLSTFMPNRGRKIGYVHFLPETLEGSLKLPRPFQVIFNRYLISFYKRMDHIVVVNPTFIPKLEAYHIKRADVTYIPNFVSKREFYEMTKAKQLRLRQQYGYDQNKFMIIGTGQIQDRKGVPDFITLAKQNPDIQFVWAGGFSFGRITDGYQELKRVVDNPPANLSFPGIVPREKLVDYYNMADLFLLPSYNELFPMSVLEAFSCGTPVLLRDLDLYRAIIDGYYQAASDVDDMQQQIDRLRHNPAGLQFLHDKAVLAAQDYSEERLAKIWHDFYLQQAKEG</sequence>
<dbReference type="AlphaFoldDB" id="A0A098RCM4"/>
<dbReference type="EMBL" id="BDOR01000021">
    <property type="protein sequence ID" value="GBF03128.1"/>
    <property type="molecule type" value="Genomic_DNA"/>
</dbReference>
<evidence type="ECO:0000256" key="1">
    <source>
        <dbReference type="ARBA" id="ARBA00022679"/>
    </source>
</evidence>
<dbReference type="InterPro" id="IPR001296">
    <property type="entry name" value="Glyco_trans_1"/>
</dbReference>
<dbReference type="SUPFAM" id="SSF53756">
    <property type="entry name" value="UDP-Glycosyltransferase/glycogen phosphorylase"/>
    <property type="match status" value="1"/>
</dbReference>
<dbReference type="Gene3D" id="3.40.50.2000">
    <property type="entry name" value="Glycogen Phosphorylase B"/>
    <property type="match status" value="2"/>
</dbReference>
<dbReference type="Proteomes" id="UP000277896">
    <property type="component" value="Chromosome"/>
</dbReference>
<evidence type="ECO:0000313" key="6">
    <source>
        <dbReference type="Proteomes" id="UP000236162"/>
    </source>
</evidence>
<dbReference type="EMBL" id="CP032744">
    <property type="protein sequence ID" value="AYJ38258.1"/>
    <property type="molecule type" value="Genomic_DNA"/>
</dbReference>
<organism evidence="4 7">
    <name type="scientific">Lactiplantibacillus paraplantarum</name>
    <dbReference type="NCBI Taxonomy" id="60520"/>
    <lineage>
        <taxon>Bacteria</taxon>
        <taxon>Bacillati</taxon>
        <taxon>Bacillota</taxon>
        <taxon>Bacilli</taxon>
        <taxon>Lactobacillales</taxon>
        <taxon>Lactobacillaceae</taxon>
        <taxon>Lactiplantibacillus</taxon>
    </lineage>
</organism>
<evidence type="ECO:0000259" key="3">
    <source>
        <dbReference type="Pfam" id="PF13439"/>
    </source>
</evidence>
<dbReference type="Pfam" id="PF00534">
    <property type="entry name" value="Glycos_transf_1"/>
    <property type="match status" value="1"/>
</dbReference>
<dbReference type="PANTHER" id="PTHR46401:SF2">
    <property type="entry name" value="GLYCOSYLTRANSFERASE WBBK-RELATED"/>
    <property type="match status" value="1"/>
</dbReference>
<reference evidence="5 6" key="1">
    <citation type="submission" date="2017-04" db="EMBL/GenBank/DDBJ databases">
        <title>In vitro and in silico characterization of Lactobacillus paraplantarum D2-1, a starter culture for soymilk fermentation.</title>
        <authorList>
            <person name="Endo A."/>
            <person name="Sasaki F."/>
            <person name="Maeno S."/>
            <person name="Kanesaki Y."/>
            <person name="Kubota E."/>
            <person name="Torres G.A."/>
            <person name="Tomita S."/>
            <person name="Nakagawa J."/>
        </authorList>
    </citation>
    <scope>NUCLEOTIDE SEQUENCE [LARGE SCALE GENOMIC DNA]</scope>
    <source>
        <strain evidence="5 6">D2-1</strain>
    </source>
</reference>
<keyword evidence="6" id="KW-1185">Reference proteome</keyword>
<name>A0A098RCM4_9LACO</name>
<dbReference type="KEGG" id="lpx:ASU28_05040"/>
<dbReference type="InterPro" id="IPR028098">
    <property type="entry name" value="Glyco_trans_4-like_N"/>
</dbReference>
<dbReference type="PANTHER" id="PTHR46401">
    <property type="entry name" value="GLYCOSYLTRANSFERASE WBBK-RELATED"/>
    <property type="match status" value="1"/>
</dbReference>
<evidence type="ECO:0000313" key="7">
    <source>
        <dbReference type="Proteomes" id="UP000277896"/>
    </source>
</evidence>
<dbReference type="CDD" id="cd03801">
    <property type="entry name" value="GT4_PimA-like"/>
    <property type="match status" value="1"/>
</dbReference>
<dbReference type="Proteomes" id="UP000236162">
    <property type="component" value="Unassembled WGS sequence"/>
</dbReference>
<reference evidence="4 7" key="2">
    <citation type="submission" date="2018-10" db="EMBL/GenBank/DDBJ databases">
        <title>Genome seuquencing of Lactobacillus species.</title>
        <authorList>
            <person name="Baek C."/>
            <person name="Yi H."/>
        </authorList>
    </citation>
    <scope>NUCLEOTIDE SEQUENCE [LARGE SCALE GENOMIC DNA]</scope>
    <source>
        <strain evidence="4 7">DSM 10667</strain>
    </source>
</reference>
<protein>
    <submittedName>
        <fullName evidence="5">Glycosyl transferase</fullName>
    </submittedName>
    <submittedName>
        <fullName evidence="4">Glycosyltransferase</fullName>
    </submittedName>
</protein>
<dbReference type="Pfam" id="PF13439">
    <property type="entry name" value="Glyco_transf_4"/>
    <property type="match status" value="1"/>
</dbReference>
<dbReference type="eggNOG" id="COG0438">
    <property type="taxonomic scope" value="Bacteria"/>
</dbReference>
<accession>A0A098RCM4</accession>
<feature type="domain" description="Glycosyltransferase subfamily 4-like N-terminal" evidence="3">
    <location>
        <begin position="46"/>
        <end position="139"/>
    </location>
</feature>
<evidence type="ECO:0000313" key="5">
    <source>
        <dbReference type="EMBL" id="GBF03128.1"/>
    </source>
</evidence>
<gene>
    <name evidence="4" type="ORF">LP667_05180</name>
    <name evidence="5" type="ORF">LPPLD21_02683</name>
</gene>
<dbReference type="GO" id="GO:0016757">
    <property type="term" value="F:glycosyltransferase activity"/>
    <property type="evidence" value="ECO:0007669"/>
    <property type="project" value="InterPro"/>
</dbReference>